<sequence length="92" mass="10650">MEKKNTYKSPVAALLWSTALPGFGQLYNEDHLLGFILMGWEIAVNFNSNLNLAIMYVLQGDFENAHEVIDYQWGMFYPSVYGFALWQPIIKR</sequence>
<evidence type="ECO:0000313" key="1">
    <source>
        <dbReference type="EMBL" id="MDC3424327.1"/>
    </source>
</evidence>
<evidence type="ECO:0000313" key="2">
    <source>
        <dbReference type="Proteomes" id="UP001145050"/>
    </source>
</evidence>
<comment type="caution">
    <text evidence="1">The sequence shown here is derived from an EMBL/GenBank/DDBJ whole genome shotgun (WGS) entry which is preliminary data.</text>
</comment>
<reference evidence="1" key="1">
    <citation type="submission" date="2022-06" db="EMBL/GenBank/DDBJ databases">
        <title>Aquibacillus sp. a new bacterium isolated from soil saline samples.</title>
        <authorList>
            <person name="Galisteo C."/>
            <person name="De La Haba R."/>
            <person name="Sanchez-Porro C."/>
            <person name="Ventosa A."/>
        </authorList>
    </citation>
    <scope>NUCLEOTIDE SEQUENCE</scope>
    <source>
        <strain evidence="1">3ASR75-11</strain>
    </source>
</reference>
<protein>
    <submittedName>
        <fullName evidence="1">Uncharacterized protein</fullName>
    </submittedName>
</protein>
<dbReference type="AlphaFoldDB" id="A0A9X4ALF3"/>
<dbReference type="Proteomes" id="UP001145050">
    <property type="component" value="Unassembled WGS sequence"/>
</dbReference>
<dbReference type="EMBL" id="JAMQKB010000005">
    <property type="protein sequence ID" value="MDC3424327.1"/>
    <property type="molecule type" value="Genomic_DNA"/>
</dbReference>
<keyword evidence="2" id="KW-1185">Reference proteome</keyword>
<name>A0A9X4ALF3_9BACI</name>
<gene>
    <name evidence="1" type="ORF">NC797_07365</name>
</gene>
<proteinExistence type="predicted"/>
<accession>A0A9X4ALF3</accession>
<dbReference type="RefSeq" id="WP_272436132.1">
    <property type="nucleotide sequence ID" value="NZ_JAMQKB010000005.1"/>
</dbReference>
<organism evidence="1 2">
    <name type="scientific">Terrihalobacillus insolitus</name>
    <dbReference type="NCBI Taxonomy" id="2950438"/>
    <lineage>
        <taxon>Bacteria</taxon>
        <taxon>Bacillati</taxon>
        <taxon>Bacillota</taxon>
        <taxon>Bacilli</taxon>
        <taxon>Bacillales</taxon>
        <taxon>Bacillaceae</taxon>
        <taxon>Terrihalobacillus</taxon>
    </lineage>
</organism>